<dbReference type="AlphaFoldDB" id="A0AAD7TEZ7"/>
<organism evidence="2 3">
    <name type="scientific">Trametes cubensis</name>
    <dbReference type="NCBI Taxonomy" id="1111947"/>
    <lineage>
        <taxon>Eukaryota</taxon>
        <taxon>Fungi</taxon>
        <taxon>Dikarya</taxon>
        <taxon>Basidiomycota</taxon>
        <taxon>Agaricomycotina</taxon>
        <taxon>Agaricomycetes</taxon>
        <taxon>Polyporales</taxon>
        <taxon>Polyporaceae</taxon>
        <taxon>Trametes</taxon>
    </lineage>
</organism>
<protein>
    <submittedName>
        <fullName evidence="2">Uncharacterized protein</fullName>
    </submittedName>
</protein>
<dbReference type="EMBL" id="JAPEVG010000920">
    <property type="protein sequence ID" value="KAJ8454653.1"/>
    <property type="molecule type" value="Genomic_DNA"/>
</dbReference>
<proteinExistence type="predicted"/>
<keyword evidence="3" id="KW-1185">Reference proteome</keyword>
<name>A0AAD7TEZ7_9APHY</name>
<evidence type="ECO:0000313" key="2">
    <source>
        <dbReference type="EMBL" id="KAJ8454653.1"/>
    </source>
</evidence>
<feature type="region of interest" description="Disordered" evidence="1">
    <location>
        <begin position="988"/>
        <end position="1017"/>
    </location>
</feature>
<comment type="caution">
    <text evidence="2">The sequence shown here is derived from an EMBL/GenBank/DDBJ whole genome shotgun (WGS) entry which is preliminary data.</text>
</comment>
<reference evidence="2" key="1">
    <citation type="submission" date="2022-11" db="EMBL/GenBank/DDBJ databases">
        <title>Genome Sequence of Cubamyces cubensis.</title>
        <authorList>
            <person name="Buettner E."/>
        </authorList>
    </citation>
    <scope>NUCLEOTIDE SEQUENCE</scope>
    <source>
        <strain evidence="2">MPL-01</strain>
    </source>
</reference>
<accession>A0AAD7TEZ7</accession>
<feature type="region of interest" description="Disordered" evidence="1">
    <location>
        <begin position="878"/>
        <end position="903"/>
    </location>
</feature>
<feature type="compositionally biased region" description="Acidic residues" evidence="1">
    <location>
        <begin position="1005"/>
        <end position="1017"/>
    </location>
</feature>
<dbReference type="PANTHER" id="PTHR33266:SF1">
    <property type="entry name" value="F-BOX DOMAIN-CONTAINING PROTEIN"/>
    <property type="match status" value="1"/>
</dbReference>
<sequence length="1017" mass="111791">MDSDPMEMVGEDQLPDTQTLASLNNEIHGGIEDPTYLYQALQMVQAQCGFVPLKTTADIEWCHAHISQLGDMVQEAYEKADYSALMRLKYIREQAGRPKPRARNTQPVIRSEPSLDSAAKRALQAVIQGWSAPFIGEHHVALASNIRNMYYGTSARSAYMGHAAVIQSSGSGKSRLVHEVAKEIFTIPFNIRDPKEHINNGAYPPTDTAVHNLLMEWASEYSGLALQSRFHGFLQVVFEEITKELRGMLASRSGDTKLPLEWHKYLTAHRGMLYSRVAALAKAKDGYISAEEQKSTAVNPAADILKQAQDALETLVKLVCTFSGCSADGPTTVGGSSDFKKAPLATCDELRAAFRPETIRGDPKGRLKILHILMYFDEAHVLAEVPSRLAKASSTSATVPTSMDTMETDPTSTSTTDHSMDTTDTMDKMAVDTTSTGANQNNASEPSSPPEHKTALDILVSALDDCRDLGLFTLFMSTQSSLEHLAPSAIHARSARYSALAPSMHAPITETPFDCFGDNRLVPSKLHCKDLLCNDNMRMPIDSHTIAAQTAVLDVRIMLSFEPSREAAHRHEEQLVASHMRIAYSVPKDRIYLRSGYSSEPILAEAAARQLHEWRRQCLGLEPSATGLNVVDRLRDTTDIGPAVQILRKTFDHDLLSRGEVGEVIGRLLLMLARDSATCATSSDSDDPHFSNPVPVTTFIEQLLSESFAKDVLTSRPDNLPANAPRGDLTFAEAFKDAVVNFTHFAKWADDSALSQDTALGCFIRSMAVICRNNAATVDVFIPVLMNKDAALDASVMTGIMVQFKLRAHSGTIAAYAIDATKVGLFKQTPDDDETQRHPYITLIMELGVNSEPPLLASIPVKPESKESIAVNKKLGEKTPVSNAGAPLQDTPSKVVLTPPAPRRRRGSAYPRYSIYVYGCSPTVYRVISKNERGVYKHMLGGGKLLAEHPRQDPTSLRLVRMLKPFFAIGHTSWHWLYHTRLNTDLPDESDDEGGVVVSVRGEDGPDDDDDRDVFMD</sequence>
<dbReference type="Proteomes" id="UP001215151">
    <property type="component" value="Unassembled WGS sequence"/>
</dbReference>
<feature type="region of interest" description="Disordered" evidence="1">
    <location>
        <begin position="393"/>
        <end position="423"/>
    </location>
</feature>
<dbReference type="PANTHER" id="PTHR33266">
    <property type="entry name" value="CHROMOSOME 15, WHOLE GENOME SHOTGUN SEQUENCE"/>
    <property type="match status" value="1"/>
</dbReference>
<evidence type="ECO:0000313" key="3">
    <source>
        <dbReference type="Proteomes" id="UP001215151"/>
    </source>
</evidence>
<gene>
    <name evidence="2" type="ORF">ONZ51_g12905</name>
</gene>
<feature type="compositionally biased region" description="Low complexity" evidence="1">
    <location>
        <begin position="401"/>
        <end position="417"/>
    </location>
</feature>
<evidence type="ECO:0000256" key="1">
    <source>
        <dbReference type="SAM" id="MobiDB-lite"/>
    </source>
</evidence>